<reference evidence="4" key="1">
    <citation type="submission" date="2016-06" db="EMBL/GenBank/DDBJ databases">
        <title>Parallel loss of symbiosis genes in relatives of nitrogen-fixing non-legume Parasponia.</title>
        <authorList>
            <person name="Van Velzen R."/>
            <person name="Holmer R."/>
            <person name="Bu F."/>
            <person name="Rutten L."/>
            <person name="Van Zeijl A."/>
            <person name="Liu W."/>
            <person name="Santuari L."/>
            <person name="Cao Q."/>
            <person name="Sharma T."/>
            <person name="Shen D."/>
            <person name="Roswanjaya Y."/>
            <person name="Wardhani T."/>
            <person name="Kalhor M.S."/>
            <person name="Jansen J."/>
            <person name="Van den Hoogen J."/>
            <person name="Gungor B."/>
            <person name="Hartog M."/>
            <person name="Hontelez J."/>
            <person name="Verver J."/>
            <person name="Yang W.-C."/>
            <person name="Schijlen E."/>
            <person name="Repin R."/>
            <person name="Schilthuizen M."/>
            <person name="Schranz E."/>
            <person name="Heidstra R."/>
            <person name="Miyata K."/>
            <person name="Fedorova E."/>
            <person name="Kohlen W."/>
            <person name="Bisseling T."/>
            <person name="Smit S."/>
            <person name="Geurts R."/>
        </authorList>
    </citation>
    <scope>NUCLEOTIDE SEQUENCE [LARGE SCALE GENOMIC DNA]</scope>
    <source>
        <strain evidence="4">cv. WU1-14</strain>
    </source>
</reference>
<feature type="coiled-coil region" evidence="1">
    <location>
        <begin position="79"/>
        <end position="113"/>
    </location>
</feature>
<dbReference type="Proteomes" id="UP000237105">
    <property type="component" value="Unassembled WGS sequence"/>
</dbReference>
<evidence type="ECO:0000256" key="2">
    <source>
        <dbReference type="SAM" id="MobiDB-lite"/>
    </source>
</evidence>
<evidence type="ECO:0000313" key="3">
    <source>
        <dbReference type="EMBL" id="PON47848.1"/>
    </source>
</evidence>
<dbReference type="AlphaFoldDB" id="A0A2P5BGC9"/>
<accession>A0A2P5BGC9</accession>
<keyword evidence="1" id="KW-0175">Coiled coil</keyword>
<proteinExistence type="predicted"/>
<comment type="caution">
    <text evidence="3">The sequence shown here is derived from an EMBL/GenBank/DDBJ whole genome shotgun (WGS) entry which is preliminary data.</text>
</comment>
<dbReference type="EMBL" id="JXTB01000287">
    <property type="protein sequence ID" value="PON47848.1"/>
    <property type="molecule type" value="Genomic_DNA"/>
</dbReference>
<sequence>MMIKNENQDREEEKEMKATYVDNSNGELNKEIQEEIADMCFMAIKDKVKSLDPNNDGSSDFDNESDEEELPYNKLLDDFNELNDNYKLLVLKINTLKKKLSLLSKELENFSKEKEVILTCDICISLKK</sequence>
<feature type="compositionally biased region" description="Basic and acidic residues" evidence="2">
    <location>
        <begin position="1"/>
        <end position="17"/>
    </location>
</feature>
<evidence type="ECO:0000256" key="1">
    <source>
        <dbReference type="SAM" id="Coils"/>
    </source>
</evidence>
<gene>
    <name evidence="3" type="ORF">PanWU01x14_241580</name>
</gene>
<evidence type="ECO:0000313" key="4">
    <source>
        <dbReference type="Proteomes" id="UP000237105"/>
    </source>
</evidence>
<name>A0A2P5BGC9_PARAD</name>
<protein>
    <submittedName>
        <fullName evidence="3">Uncharacterized protein</fullName>
    </submittedName>
</protein>
<organism evidence="3 4">
    <name type="scientific">Parasponia andersonii</name>
    <name type="common">Sponia andersonii</name>
    <dbReference type="NCBI Taxonomy" id="3476"/>
    <lineage>
        <taxon>Eukaryota</taxon>
        <taxon>Viridiplantae</taxon>
        <taxon>Streptophyta</taxon>
        <taxon>Embryophyta</taxon>
        <taxon>Tracheophyta</taxon>
        <taxon>Spermatophyta</taxon>
        <taxon>Magnoliopsida</taxon>
        <taxon>eudicotyledons</taxon>
        <taxon>Gunneridae</taxon>
        <taxon>Pentapetalae</taxon>
        <taxon>rosids</taxon>
        <taxon>fabids</taxon>
        <taxon>Rosales</taxon>
        <taxon>Cannabaceae</taxon>
        <taxon>Parasponia</taxon>
    </lineage>
</organism>
<keyword evidence="4" id="KW-1185">Reference proteome</keyword>
<feature type="region of interest" description="Disordered" evidence="2">
    <location>
        <begin position="1"/>
        <end position="22"/>
    </location>
</feature>